<name>D5P2A5_9MYCO</name>
<dbReference type="HOGENOM" id="CLU_3063691_0_0_11"/>
<gene>
    <name evidence="1" type="ORF">HMPREF0591_0299</name>
</gene>
<reference evidence="1 2" key="1">
    <citation type="submission" date="2010-04" db="EMBL/GenBank/DDBJ databases">
        <authorList>
            <person name="Muzny D."/>
            <person name="Qin X."/>
            <person name="Deng J."/>
            <person name="Jiang H."/>
            <person name="Liu Y."/>
            <person name="Qu J."/>
            <person name="Song X.-Z."/>
            <person name="Zhang L."/>
            <person name="Thornton R."/>
            <person name="Coyle M."/>
            <person name="Francisco L."/>
            <person name="Jackson L."/>
            <person name="Javaid M."/>
            <person name="Korchina V."/>
            <person name="Kovar C."/>
            <person name="Mata R."/>
            <person name="Mathew T."/>
            <person name="Ngo R."/>
            <person name="Nguyen L."/>
            <person name="Nguyen N."/>
            <person name="Okwuonu G."/>
            <person name="Ongeri F."/>
            <person name="Pham C."/>
            <person name="Simmons D."/>
            <person name="Wilczek-Boney K."/>
            <person name="Hale W."/>
            <person name="Jakkamsetti A."/>
            <person name="Pham P."/>
            <person name="Ruth R."/>
            <person name="San Lucas F."/>
            <person name="Warren J."/>
            <person name="Zhang J."/>
            <person name="Zhao Z."/>
            <person name="Zhou C."/>
            <person name="Zhu D."/>
            <person name="Lee S."/>
            <person name="Bess C."/>
            <person name="Blankenburg K."/>
            <person name="Forbes L."/>
            <person name="Fu Q."/>
            <person name="Gubbala S."/>
            <person name="Hirani K."/>
            <person name="Jayaseelan J.C."/>
            <person name="Lara F."/>
            <person name="Munidasa M."/>
            <person name="Palculict T."/>
            <person name="Patil S."/>
            <person name="Pu L.-L."/>
            <person name="Saada N."/>
            <person name="Tang L."/>
            <person name="Weissenberger G."/>
            <person name="Zhu Y."/>
            <person name="Hemphill L."/>
            <person name="Shang Y."/>
            <person name="Youmans B."/>
            <person name="Ayvaz T."/>
            <person name="Ross M."/>
            <person name="Santibanez J."/>
            <person name="Aqrawi P."/>
            <person name="Gross S."/>
            <person name="Joshi V."/>
            <person name="Fowler G."/>
            <person name="Nazareth L."/>
            <person name="Reid J."/>
            <person name="Worley K."/>
            <person name="Petrosino J."/>
            <person name="Highlander S."/>
            <person name="Gibbs R."/>
        </authorList>
    </citation>
    <scope>NUCLEOTIDE SEQUENCE [LARGE SCALE GENOMIC DNA]</scope>
    <source>
        <strain evidence="1 2">ATCC BAA-614</strain>
    </source>
</reference>
<keyword evidence="2" id="KW-1185">Reference proteome</keyword>
<sequence>MQVHPILQPPDWRHAAAHYWVQPRTDGWRHKLHPVTGLEGVMAHENSPERRRF</sequence>
<dbReference type="EMBL" id="ADNV01000050">
    <property type="protein sequence ID" value="EFG79797.1"/>
    <property type="molecule type" value="Genomic_DNA"/>
</dbReference>
<dbReference type="Proteomes" id="UP000003653">
    <property type="component" value="Unassembled WGS sequence"/>
</dbReference>
<protein>
    <submittedName>
        <fullName evidence="1">Uncharacterized protein</fullName>
    </submittedName>
</protein>
<dbReference type="AlphaFoldDB" id="D5P2A5"/>
<organism evidence="1 2">
    <name type="scientific">Mycobacterium parascrofulaceum ATCC BAA-614</name>
    <dbReference type="NCBI Taxonomy" id="525368"/>
    <lineage>
        <taxon>Bacteria</taxon>
        <taxon>Bacillati</taxon>
        <taxon>Actinomycetota</taxon>
        <taxon>Actinomycetes</taxon>
        <taxon>Mycobacteriales</taxon>
        <taxon>Mycobacteriaceae</taxon>
        <taxon>Mycobacterium</taxon>
        <taxon>Mycobacterium simiae complex</taxon>
    </lineage>
</organism>
<comment type="caution">
    <text evidence="1">The sequence shown here is derived from an EMBL/GenBank/DDBJ whole genome shotgun (WGS) entry which is preliminary data.</text>
</comment>
<proteinExistence type="predicted"/>
<evidence type="ECO:0000313" key="2">
    <source>
        <dbReference type="Proteomes" id="UP000003653"/>
    </source>
</evidence>
<accession>D5P2A5</accession>
<evidence type="ECO:0000313" key="1">
    <source>
        <dbReference type="EMBL" id="EFG79797.1"/>
    </source>
</evidence>